<accession>A0ABV7H5B3</accession>
<dbReference type="InterPro" id="IPR021834">
    <property type="entry name" value="DUF3426"/>
</dbReference>
<evidence type="ECO:0000259" key="2">
    <source>
        <dbReference type="Pfam" id="PF13719"/>
    </source>
</evidence>
<evidence type="ECO:0000313" key="4">
    <source>
        <dbReference type="Proteomes" id="UP001595556"/>
    </source>
</evidence>
<feature type="region of interest" description="Disordered" evidence="1">
    <location>
        <begin position="60"/>
        <end position="104"/>
    </location>
</feature>
<organism evidence="3 4">
    <name type="scientific">Piscinibacterium candidicorallinum</name>
    <dbReference type="NCBI Taxonomy" id="1793872"/>
    <lineage>
        <taxon>Bacteria</taxon>
        <taxon>Pseudomonadati</taxon>
        <taxon>Pseudomonadota</taxon>
        <taxon>Betaproteobacteria</taxon>
        <taxon>Burkholderiales</taxon>
        <taxon>Piscinibacterium</taxon>
    </lineage>
</organism>
<dbReference type="Pfam" id="PF13719">
    <property type="entry name" value="Zn_ribbon_5"/>
    <property type="match status" value="1"/>
</dbReference>
<evidence type="ECO:0000256" key="1">
    <source>
        <dbReference type="SAM" id="MobiDB-lite"/>
    </source>
</evidence>
<dbReference type="NCBIfam" id="TIGR02098">
    <property type="entry name" value="MJ0042_CXXC"/>
    <property type="match status" value="1"/>
</dbReference>
<dbReference type="InterPro" id="IPR011723">
    <property type="entry name" value="Znf/thioredoxin_put"/>
</dbReference>
<dbReference type="Proteomes" id="UP001595556">
    <property type="component" value="Unassembled WGS sequence"/>
</dbReference>
<feature type="compositionally biased region" description="Low complexity" evidence="1">
    <location>
        <begin position="73"/>
        <end position="83"/>
    </location>
</feature>
<keyword evidence="4" id="KW-1185">Reference proteome</keyword>
<proteinExistence type="predicted"/>
<protein>
    <submittedName>
        <fullName evidence="3">DUF3426 domain-containing protein</fullName>
    </submittedName>
</protein>
<sequence>MSLAATCPQCHTLFRVVPDQLKLRGGMVRCGACQHVFNANLSLSFVAEDAIALRRRAQRLDAARTPRPALPSTETPQPATTVAEPPPAAAERVTDAATPANSLERPSIAAFAEQRGAATRVDPQADMQVAAVAAPQQSAEATAADAQTGSRATEVDAARLARREQRMARAKALREMQRAADTPVEATEISVAASSAAAVHPDPAPAAGGGVAQTAEPAAPVLLSAIDTQDLAAAFLAREQAAERRARRWRRAAAAGSALALVALGAQLAYAMRDEIAQLQPAAKPALSAACEWLGCSVTLPRHARALSLESIQLEALDRNGHYRVSTVLRNTGSVTTAAPYLEISFTNKSDGLLARKVLAPEQWLPAPVVRDGLAPGAEVSARFGLESSLELLGYTAAVFYP</sequence>
<name>A0ABV7H5B3_9BURK</name>
<feature type="domain" description="Zinc finger/thioredoxin putative" evidence="2">
    <location>
        <begin position="6"/>
        <end position="39"/>
    </location>
</feature>
<evidence type="ECO:0000313" key="3">
    <source>
        <dbReference type="EMBL" id="MFC3148950.1"/>
    </source>
</evidence>
<dbReference type="EMBL" id="JBHRTI010000010">
    <property type="protein sequence ID" value="MFC3148950.1"/>
    <property type="molecule type" value="Genomic_DNA"/>
</dbReference>
<gene>
    <name evidence="3" type="ORF">ACFOEN_15085</name>
</gene>
<dbReference type="RefSeq" id="WP_377305340.1">
    <property type="nucleotide sequence ID" value="NZ_CP180191.1"/>
</dbReference>
<dbReference type="Pfam" id="PF11906">
    <property type="entry name" value="DUF3426"/>
    <property type="match status" value="1"/>
</dbReference>
<reference evidence="4" key="1">
    <citation type="journal article" date="2019" name="Int. J. Syst. Evol. Microbiol.">
        <title>The Global Catalogue of Microorganisms (GCM) 10K type strain sequencing project: providing services to taxonomists for standard genome sequencing and annotation.</title>
        <authorList>
            <consortium name="The Broad Institute Genomics Platform"/>
            <consortium name="The Broad Institute Genome Sequencing Center for Infectious Disease"/>
            <person name="Wu L."/>
            <person name="Ma J."/>
        </authorList>
    </citation>
    <scope>NUCLEOTIDE SEQUENCE [LARGE SCALE GENOMIC DNA]</scope>
    <source>
        <strain evidence="4">KCTC 52168</strain>
    </source>
</reference>
<comment type="caution">
    <text evidence="3">The sequence shown here is derived from an EMBL/GenBank/DDBJ whole genome shotgun (WGS) entry which is preliminary data.</text>
</comment>